<dbReference type="PROSITE" id="PS00028">
    <property type="entry name" value="ZINC_FINGER_C2H2_1"/>
    <property type="match status" value="4"/>
</dbReference>
<dbReference type="InterPro" id="IPR036236">
    <property type="entry name" value="Znf_C2H2_sf"/>
</dbReference>
<evidence type="ECO:0000256" key="2">
    <source>
        <dbReference type="ARBA" id="ARBA00022737"/>
    </source>
</evidence>
<dbReference type="PANTHER" id="PTHR19818">
    <property type="entry name" value="ZINC FINGER PROTEIN ZIC AND GLI"/>
    <property type="match status" value="1"/>
</dbReference>
<feature type="domain" description="ZAD" evidence="8">
    <location>
        <begin position="34"/>
        <end position="107"/>
    </location>
</feature>
<dbReference type="PROSITE" id="PS50157">
    <property type="entry name" value="ZINC_FINGER_C2H2_2"/>
    <property type="match status" value="4"/>
</dbReference>
<dbReference type="SUPFAM" id="SSF57716">
    <property type="entry name" value="Glucocorticoid receptor-like (DNA-binding domain)"/>
    <property type="match status" value="1"/>
</dbReference>
<dbReference type="GO" id="GO:0008270">
    <property type="term" value="F:zinc ion binding"/>
    <property type="evidence" value="ECO:0007669"/>
    <property type="project" value="UniProtKB-UniRule"/>
</dbReference>
<dbReference type="SUPFAM" id="SSF57667">
    <property type="entry name" value="beta-beta-alpha zinc fingers"/>
    <property type="match status" value="2"/>
</dbReference>
<reference evidence="11" key="2">
    <citation type="submission" date="2025-05" db="UniProtKB">
        <authorList>
            <consortium name="RefSeq"/>
        </authorList>
    </citation>
    <scope>IDENTIFICATION</scope>
    <source>
        <strain evidence="11">Aabys</strain>
        <tissue evidence="11">Whole body</tissue>
    </source>
</reference>
<dbReference type="Gene3D" id="3.40.1800.20">
    <property type="match status" value="1"/>
</dbReference>
<evidence type="ECO:0000259" key="8">
    <source>
        <dbReference type="PROSITE" id="PS51915"/>
    </source>
</evidence>
<evidence type="ECO:0000256" key="5">
    <source>
        <dbReference type="PROSITE-ProRule" id="PRU00042"/>
    </source>
</evidence>
<evidence type="ECO:0000313" key="11">
    <source>
        <dbReference type="RefSeq" id="XP_058986963.1"/>
    </source>
</evidence>
<proteinExistence type="predicted"/>
<dbReference type="InterPro" id="IPR013087">
    <property type="entry name" value="Znf_C2H2_type"/>
</dbReference>
<feature type="binding site" evidence="6">
    <location>
        <position position="83"/>
    </location>
    <ligand>
        <name>Zn(2+)</name>
        <dbReference type="ChEBI" id="CHEBI:29105"/>
    </ligand>
</feature>
<evidence type="ECO:0000256" key="1">
    <source>
        <dbReference type="ARBA" id="ARBA00022723"/>
    </source>
</evidence>
<dbReference type="Gene3D" id="3.30.160.60">
    <property type="entry name" value="Classic Zinc Finger"/>
    <property type="match status" value="3"/>
</dbReference>
<keyword evidence="3 5" id="KW-0863">Zinc-finger</keyword>
<keyword evidence="4 6" id="KW-0862">Zinc</keyword>
<organism evidence="9">
    <name type="scientific">Musca domestica</name>
    <name type="common">House fly</name>
    <dbReference type="NCBI Taxonomy" id="7370"/>
    <lineage>
        <taxon>Eukaryota</taxon>
        <taxon>Metazoa</taxon>
        <taxon>Ecdysozoa</taxon>
        <taxon>Arthropoda</taxon>
        <taxon>Hexapoda</taxon>
        <taxon>Insecta</taxon>
        <taxon>Pterygota</taxon>
        <taxon>Neoptera</taxon>
        <taxon>Endopterygota</taxon>
        <taxon>Diptera</taxon>
        <taxon>Brachycera</taxon>
        <taxon>Muscomorpha</taxon>
        <taxon>Muscoidea</taxon>
        <taxon>Muscidae</taxon>
        <taxon>Musca</taxon>
    </lineage>
</organism>
<reference evidence="9" key="1">
    <citation type="submission" date="2020-05" db="UniProtKB">
        <authorList>
            <consortium name="EnsemblMetazoa"/>
        </authorList>
    </citation>
    <scope>IDENTIFICATION</scope>
    <source>
        <strain evidence="9">Aabys</strain>
    </source>
</reference>
<dbReference type="eggNOG" id="KOG1721">
    <property type="taxonomic scope" value="Eukaryota"/>
</dbReference>
<dbReference type="Proteomes" id="UP001652621">
    <property type="component" value="Unplaced"/>
</dbReference>
<keyword evidence="2" id="KW-0677">Repeat</keyword>
<dbReference type="AlphaFoldDB" id="A0A1I8MX24"/>
<feature type="binding site" evidence="6">
    <location>
        <position position="39"/>
    </location>
    <ligand>
        <name>Zn(2+)</name>
        <dbReference type="ChEBI" id="CHEBI:29105"/>
    </ligand>
</feature>
<keyword evidence="1 6" id="KW-0479">Metal-binding</keyword>
<dbReference type="VEuPathDB" id="VectorBase:MDOA009308"/>
<dbReference type="InterPro" id="IPR012934">
    <property type="entry name" value="Znf_AD"/>
</dbReference>
<dbReference type="GO" id="GO:0000981">
    <property type="term" value="F:DNA-binding transcription factor activity, RNA polymerase II-specific"/>
    <property type="evidence" value="ECO:0007669"/>
    <property type="project" value="TreeGrafter"/>
</dbReference>
<feature type="binding site" evidence="6">
    <location>
        <position position="36"/>
    </location>
    <ligand>
        <name>Zn(2+)</name>
        <dbReference type="ChEBI" id="CHEBI:29105"/>
    </ligand>
</feature>
<accession>A0A1I8MX24</accession>
<evidence type="ECO:0000259" key="7">
    <source>
        <dbReference type="PROSITE" id="PS50157"/>
    </source>
</evidence>
<dbReference type="PANTHER" id="PTHR19818:SF161">
    <property type="entry name" value="C2H2-TYPE DOMAIN-CONTAINING PROTEIN"/>
    <property type="match status" value="1"/>
</dbReference>
<dbReference type="GO" id="GO:0045944">
    <property type="term" value="P:positive regulation of transcription by RNA polymerase II"/>
    <property type="evidence" value="ECO:0007669"/>
    <property type="project" value="UniProtKB-ARBA"/>
</dbReference>
<evidence type="ECO:0000256" key="6">
    <source>
        <dbReference type="PROSITE-ProRule" id="PRU01263"/>
    </source>
</evidence>
<feature type="domain" description="C2H2-type" evidence="7">
    <location>
        <begin position="172"/>
        <end position="199"/>
    </location>
</feature>
<evidence type="ECO:0000313" key="10">
    <source>
        <dbReference type="Proteomes" id="UP001652621"/>
    </source>
</evidence>
<dbReference type="SMART" id="SM00868">
    <property type="entry name" value="zf-AD"/>
    <property type="match status" value="1"/>
</dbReference>
<feature type="domain" description="C2H2-type" evidence="7">
    <location>
        <begin position="271"/>
        <end position="298"/>
    </location>
</feature>
<protein>
    <submittedName>
        <fullName evidence="11">Zinc finger protein 626-like isoform X1</fullName>
    </submittedName>
</protein>
<evidence type="ECO:0000313" key="9">
    <source>
        <dbReference type="EnsemblMetazoa" id="MDOA009308-PA"/>
    </source>
</evidence>
<sequence>MLTHTKQVDIRDNKPAIRWKPGHFLGFSIMDIHSICRICLESLEDDNAYNLFLVAGLKKKLCMCTSLLVEENDKFPKNICKDCYDRLNDMADFQKLCADSVHRFEELVSRQIVTKFEPSPCELEGELSTDTPIEDVQMEEDENSSHFDPLLTNVSAKSKGVTASKRPQNPISECSVCHQKFKKIKNYEKHKQMHDIELPFQCEEENCKRGFTTAHGLSLHVERVHDDIVDRISCTQPGCDMKFPRRRILNWHLKRAHNIVMDVVSKGSKMHTCKECDKAFKCPMALNKHMMKHTNHELSSSCNYVCPYCGKTFDKSITCKMHEMTHTLGERKEKVKHLDEVKQRGDELQRTHQPECKSVLSSDLVSKQRESDPPAFEHQYGSNWINWSLNCDVNKCYTPQTDSR</sequence>
<dbReference type="SMART" id="SM00355">
    <property type="entry name" value="ZnF_C2H2"/>
    <property type="match status" value="5"/>
</dbReference>
<dbReference type="EnsemblMetazoa" id="MDOA009308-RA">
    <property type="protein sequence ID" value="MDOA009308-PA"/>
    <property type="gene ID" value="MDOA009308"/>
</dbReference>
<feature type="domain" description="C2H2-type" evidence="7">
    <location>
        <begin position="200"/>
        <end position="225"/>
    </location>
</feature>
<dbReference type="InterPro" id="IPR050329">
    <property type="entry name" value="GLI_C2H2-zinc-finger"/>
</dbReference>
<dbReference type="Pfam" id="PF07776">
    <property type="entry name" value="zf-AD"/>
    <property type="match status" value="1"/>
</dbReference>
<dbReference type="Pfam" id="PF00096">
    <property type="entry name" value="zf-C2H2"/>
    <property type="match status" value="1"/>
</dbReference>
<keyword evidence="10" id="KW-1185">Reference proteome</keyword>
<evidence type="ECO:0000256" key="3">
    <source>
        <dbReference type="ARBA" id="ARBA00022771"/>
    </source>
</evidence>
<feature type="binding site" evidence="6">
    <location>
        <position position="80"/>
    </location>
    <ligand>
        <name>Zn(2+)</name>
        <dbReference type="ChEBI" id="CHEBI:29105"/>
    </ligand>
</feature>
<dbReference type="OrthoDB" id="10039931at2759"/>
<dbReference type="VEuPathDB" id="VectorBase:MDOMA2_011529"/>
<dbReference type="GO" id="GO:0000978">
    <property type="term" value="F:RNA polymerase II cis-regulatory region sequence-specific DNA binding"/>
    <property type="evidence" value="ECO:0007669"/>
    <property type="project" value="TreeGrafter"/>
</dbReference>
<evidence type="ECO:0000256" key="4">
    <source>
        <dbReference type="ARBA" id="ARBA00022833"/>
    </source>
</evidence>
<gene>
    <name evidence="9" type="primary">101894799</name>
    <name evidence="11" type="synonym">LOC101894799</name>
</gene>
<name>A0A1I8MX24_MUSDO</name>
<feature type="domain" description="C2H2-type" evidence="7">
    <location>
        <begin position="304"/>
        <end position="331"/>
    </location>
</feature>
<dbReference type="RefSeq" id="XP_058986963.1">
    <property type="nucleotide sequence ID" value="XM_059130980.1"/>
</dbReference>
<dbReference type="GO" id="GO:0005634">
    <property type="term" value="C:nucleus"/>
    <property type="evidence" value="ECO:0007669"/>
    <property type="project" value="InterPro"/>
</dbReference>
<dbReference type="PROSITE" id="PS51915">
    <property type="entry name" value="ZAD"/>
    <property type="match status" value="1"/>
</dbReference>